<feature type="compositionally biased region" description="Basic and acidic residues" evidence="4">
    <location>
        <begin position="153"/>
        <end position="170"/>
    </location>
</feature>
<feature type="compositionally biased region" description="Acidic residues" evidence="4">
    <location>
        <begin position="1"/>
        <end position="11"/>
    </location>
</feature>
<evidence type="ECO:0000313" key="6">
    <source>
        <dbReference type="EMBL" id="CAK7223037.1"/>
    </source>
</evidence>
<keyword evidence="3" id="KW-0539">Nucleus</keyword>
<dbReference type="EMBL" id="CAWUHD010000048">
    <property type="protein sequence ID" value="CAK7223037.1"/>
    <property type="molecule type" value="Genomic_DNA"/>
</dbReference>
<keyword evidence="7" id="KW-1185">Reference proteome</keyword>
<evidence type="ECO:0000313" key="7">
    <source>
        <dbReference type="Proteomes" id="UP001642482"/>
    </source>
</evidence>
<dbReference type="InterPro" id="IPR016197">
    <property type="entry name" value="Chromo-like_dom_sf"/>
</dbReference>
<comment type="subunit">
    <text evidence="2">Component of the NuA4 histone acetyltransferase complex.</text>
</comment>
<protein>
    <recommendedName>
        <fullName evidence="5">Chromo shadow domain-containing protein</fullName>
    </recommendedName>
</protein>
<dbReference type="CDD" id="cd18657">
    <property type="entry name" value="CSD_Swi6"/>
    <property type="match status" value="1"/>
</dbReference>
<accession>A0ABP0BU63</accession>
<dbReference type="SMART" id="SM00300">
    <property type="entry name" value="ChSh"/>
    <property type="match status" value="1"/>
</dbReference>
<evidence type="ECO:0000259" key="5">
    <source>
        <dbReference type="SMART" id="SM00300"/>
    </source>
</evidence>
<reference evidence="6 7" key="1">
    <citation type="submission" date="2024-01" db="EMBL/GenBank/DDBJ databases">
        <authorList>
            <person name="Allen C."/>
            <person name="Tagirdzhanova G."/>
        </authorList>
    </citation>
    <scope>NUCLEOTIDE SEQUENCE [LARGE SCALE GENOMIC DNA]</scope>
</reference>
<gene>
    <name evidence="6" type="ORF">SEUCBS140593_005102</name>
</gene>
<evidence type="ECO:0000256" key="4">
    <source>
        <dbReference type="SAM" id="MobiDB-lite"/>
    </source>
</evidence>
<name>A0ABP0BU63_9PEZI</name>
<comment type="caution">
    <text evidence="6">The sequence shown here is derived from an EMBL/GenBank/DDBJ whole genome shotgun (WGS) entry which is preliminary data.</text>
</comment>
<evidence type="ECO:0000256" key="2">
    <source>
        <dbReference type="ARBA" id="ARBA00011353"/>
    </source>
</evidence>
<feature type="domain" description="Chromo shadow" evidence="5">
    <location>
        <begin position="170"/>
        <end position="235"/>
    </location>
</feature>
<proteinExistence type="predicted"/>
<dbReference type="SUPFAM" id="SSF54160">
    <property type="entry name" value="Chromo domain-like"/>
    <property type="match status" value="1"/>
</dbReference>
<dbReference type="Pfam" id="PF01393">
    <property type="entry name" value="Chromo_shadow"/>
    <property type="match status" value="1"/>
</dbReference>
<feature type="compositionally biased region" description="Polar residues" evidence="4">
    <location>
        <begin position="65"/>
        <end position="74"/>
    </location>
</feature>
<dbReference type="Proteomes" id="UP001642482">
    <property type="component" value="Unassembled WGS sequence"/>
</dbReference>
<evidence type="ECO:0000256" key="1">
    <source>
        <dbReference type="ARBA" id="ARBA00004123"/>
    </source>
</evidence>
<evidence type="ECO:0000256" key="3">
    <source>
        <dbReference type="ARBA" id="ARBA00023242"/>
    </source>
</evidence>
<comment type="subcellular location">
    <subcellularLocation>
        <location evidence="1">Nucleus</location>
    </subcellularLocation>
</comment>
<organism evidence="6 7">
    <name type="scientific">Sporothrix eucalyptigena</name>
    <dbReference type="NCBI Taxonomy" id="1812306"/>
    <lineage>
        <taxon>Eukaryota</taxon>
        <taxon>Fungi</taxon>
        <taxon>Dikarya</taxon>
        <taxon>Ascomycota</taxon>
        <taxon>Pezizomycotina</taxon>
        <taxon>Sordariomycetes</taxon>
        <taxon>Sordariomycetidae</taxon>
        <taxon>Ophiostomatales</taxon>
        <taxon>Ophiostomataceae</taxon>
        <taxon>Sporothrix</taxon>
    </lineage>
</organism>
<dbReference type="Gene3D" id="2.40.50.40">
    <property type="match status" value="1"/>
</dbReference>
<feature type="compositionally biased region" description="Acidic residues" evidence="4">
    <location>
        <begin position="82"/>
        <end position="108"/>
    </location>
</feature>
<feature type="compositionally biased region" description="Low complexity" evidence="4">
    <location>
        <begin position="43"/>
        <end position="52"/>
    </location>
</feature>
<sequence>MPPALSDDEMSDANGVGAITTPPPSKRGKKIGSYADVSDNSDDNSNGSSNSGKARKRDNGRVKNGTRTNGSASAASRKEVKEEDNDEDNEDDDDEEAEDEEAEDEENASEILSEYITKIGGRPKLFEKPAKGKKRGRRPASTTPTNASKRPRKSEDHPANRESLAEEQKVFKAPAGSWEDEVSGVEMFRSDDGELRVFLTWKNGSRSQHAAQQAYTRCPQKILHFYESRISFRTPTG</sequence>
<feature type="region of interest" description="Disordered" evidence="4">
    <location>
        <begin position="1"/>
        <end position="179"/>
    </location>
</feature>
<dbReference type="InterPro" id="IPR008251">
    <property type="entry name" value="Chromo_shadow_dom"/>
</dbReference>